<accession>A0A7I8KC15</accession>
<feature type="repeat" description="PPR" evidence="2">
    <location>
        <begin position="117"/>
        <end position="151"/>
    </location>
</feature>
<keyword evidence="4" id="KW-1185">Reference proteome</keyword>
<dbReference type="FunFam" id="1.25.40.10:FF:001093">
    <property type="entry name" value="Pentatricopeptide repeat-containing protein At2g34400"/>
    <property type="match status" value="1"/>
</dbReference>
<dbReference type="EMBL" id="LR746267">
    <property type="protein sequence ID" value="CAA7395022.1"/>
    <property type="molecule type" value="Genomic_DNA"/>
</dbReference>
<evidence type="ECO:0000256" key="2">
    <source>
        <dbReference type="PROSITE-ProRule" id="PRU00708"/>
    </source>
</evidence>
<gene>
    <name evidence="3" type="ORF">SI8410_04005683</name>
</gene>
<dbReference type="Pfam" id="PF13041">
    <property type="entry name" value="PPR_2"/>
    <property type="match status" value="1"/>
</dbReference>
<evidence type="ECO:0000313" key="4">
    <source>
        <dbReference type="Proteomes" id="UP000663760"/>
    </source>
</evidence>
<reference evidence="3" key="1">
    <citation type="submission" date="2020-02" db="EMBL/GenBank/DDBJ databases">
        <authorList>
            <person name="Scholz U."/>
            <person name="Mascher M."/>
            <person name="Fiebig A."/>
        </authorList>
    </citation>
    <scope>NUCLEOTIDE SEQUENCE</scope>
</reference>
<dbReference type="InterPro" id="IPR002885">
    <property type="entry name" value="PPR_rpt"/>
</dbReference>
<dbReference type="PROSITE" id="PS51375">
    <property type="entry name" value="PPR"/>
    <property type="match status" value="2"/>
</dbReference>
<dbReference type="InterPro" id="IPR046960">
    <property type="entry name" value="PPR_At4g14850-like_plant"/>
</dbReference>
<feature type="repeat" description="PPR" evidence="2">
    <location>
        <begin position="227"/>
        <end position="261"/>
    </location>
</feature>
<dbReference type="NCBIfam" id="TIGR00756">
    <property type="entry name" value="PPR"/>
    <property type="match status" value="2"/>
</dbReference>
<organism evidence="3 4">
    <name type="scientific">Spirodela intermedia</name>
    <name type="common">Intermediate duckweed</name>
    <dbReference type="NCBI Taxonomy" id="51605"/>
    <lineage>
        <taxon>Eukaryota</taxon>
        <taxon>Viridiplantae</taxon>
        <taxon>Streptophyta</taxon>
        <taxon>Embryophyta</taxon>
        <taxon>Tracheophyta</taxon>
        <taxon>Spermatophyta</taxon>
        <taxon>Magnoliopsida</taxon>
        <taxon>Liliopsida</taxon>
        <taxon>Araceae</taxon>
        <taxon>Lemnoideae</taxon>
        <taxon>Spirodela</taxon>
    </lineage>
</organism>
<dbReference type="GO" id="GO:0003723">
    <property type="term" value="F:RNA binding"/>
    <property type="evidence" value="ECO:0007669"/>
    <property type="project" value="InterPro"/>
</dbReference>
<dbReference type="Pfam" id="PF01535">
    <property type="entry name" value="PPR"/>
    <property type="match status" value="4"/>
</dbReference>
<keyword evidence="1" id="KW-0677">Repeat</keyword>
<dbReference type="PANTHER" id="PTHR47926:SF347">
    <property type="entry name" value="PENTATRICOPEPTIDE REPEAT-CONTAINING PROTEIN"/>
    <property type="match status" value="1"/>
</dbReference>
<dbReference type="InterPro" id="IPR011990">
    <property type="entry name" value="TPR-like_helical_dom_sf"/>
</dbReference>
<dbReference type="Proteomes" id="UP000663760">
    <property type="component" value="Chromosome 4"/>
</dbReference>
<dbReference type="Gene3D" id="1.25.40.10">
    <property type="entry name" value="Tetratricopeptide repeat domain"/>
    <property type="match status" value="3"/>
</dbReference>
<evidence type="ECO:0000313" key="3">
    <source>
        <dbReference type="EMBL" id="CAA7395022.1"/>
    </source>
</evidence>
<dbReference type="GO" id="GO:0009451">
    <property type="term" value="P:RNA modification"/>
    <property type="evidence" value="ECO:0007669"/>
    <property type="project" value="InterPro"/>
</dbReference>
<sequence>MSAGWICPGRKSVSYFPAVASRGRARKPPPVDAAAIGRFRRLLGGGGAAAVDSFAVLDLLKGCFSEPIARQAHTIITKLGMGGVVFLRTALISLYSRTGQLADAHEVFVGVSGPEKNAACWTSLIAACVGNGEPQVALRFFREMQAAGVEPDKVTLTAALSACADLGALASGAWIHAYAVRLTDKKNNKKKSFSGDLILRNALINMYTKCGDISNARRLFDLGPHRDVTTWTSMIVGYALNGRAEEALKLFGELQATQQRSHLVSPNQVTFVGVLMACSHAGRVGEALQHLRSMREEYRVEPQISHYGCVVDGLCRAGRLQEALEFAEAMPIRPNAVVWRTLLGACAARGELAGAARARRRLLEMEPQREHAGDDVAMSNAYAAAGVWGAKEGVRRRRRREPGCSLIELEGRVHEFVAGDRRHPRRREIVHLLQGIAEISSTPSSEKIGLPAFREEFGLFSISGSKIF</sequence>
<protein>
    <submittedName>
        <fullName evidence="3">Uncharacterized protein</fullName>
    </submittedName>
</protein>
<proteinExistence type="predicted"/>
<dbReference type="OrthoDB" id="736185at2759"/>
<evidence type="ECO:0000256" key="1">
    <source>
        <dbReference type="ARBA" id="ARBA00022737"/>
    </source>
</evidence>
<dbReference type="Pfam" id="PF12854">
    <property type="entry name" value="PPR_1"/>
    <property type="match status" value="1"/>
</dbReference>
<dbReference type="PANTHER" id="PTHR47926">
    <property type="entry name" value="PENTATRICOPEPTIDE REPEAT-CONTAINING PROTEIN"/>
    <property type="match status" value="1"/>
</dbReference>
<dbReference type="AlphaFoldDB" id="A0A7I8KC15"/>
<name>A0A7I8KC15_SPIIN</name>